<feature type="compositionally biased region" description="Gly residues" evidence="1">
    <location>
        <begin position="741"/>
        <end position="750"/>
    </location>
</feature>
<feature type="compositionally biased region" description="Low complexity" evidence="1">
    <location>
        <begin position="481"/>
        <end position="526"/>
    </location>
</feature>
<dbReference type="Pfam" id="PF09346">
    <property type="entry name" value="SMI1_KNR4"/>
    <property type="match status" value="1"/>
</dbReference>
<name>A0AAN6GDU3_9BASI</name>
<feature type="region of interest" description="Disordered" evidence="1">
    <location>
        <begin position="704"/>
        <end position="799"/>
    </location>
</feature>
<sequence length="1047" mass="106607">MAPPGILSSFSSWWGTGSSGSGPSSGSSYYQGNTKNKSPYSSTYSAWSTSPYNERGTGAAANYPPQPRTSFSLARPSASVADFTNMYPTGSTSNLVSPQTPHQAGGYPYEGAAGASGSGSGGGGGMAGGSGSVTPRYSTSASMRPAISSGSTMPSSAYPPLRHTWNRIRKWAKRNYTELSDTLNWPANEAQIDALEMAIGMALPPAVRESYLCYNGQETESKQSCSDGLFFGLNLLSLERIAEEWQFWRAVDEDPATGANQDVNAAMASCPDGWVRPVYSSRGWVPLMSDNVGNYIGVDLYPHPSGAGSPGQVIAFGRDIDTKVVLWRGDGEGGWGRFLQSFAEELEAAECYTLGDDGETGSSGEEEDSIGYESYFSNGGAGASKGLGDRGGDGAYGFRLTGEYKGWPVVEAWADRSMRFWQTVGLQAGMPNGGPEARQRYLDGLDGPNGMAAPRVRIAEANDEEDDAYASARDQITAAAAAAAAEAEQEIPPAASSSSSIASQQALSSGSGTSGNNAAASSLAAGQTHPLEEADSTTESAPADGDTTADASDEANGRGMGSAGPVPLIYTDDSGVSEPPAEADPEANGNPSVPNASGRNISDTLSPPLPTSKGWRSKQKQREVDPAAGARGPSTAARRRSPPVPAAPIQLPTLEEVLSEQAAVLAEDGGPPIDAGELYNARSTVPVSNSGGVAALLPTALGGVGGLSRVLSTSSRRASSKRSSSLSGTGAPGSGPILGSSGSGVFGGKPAGYWDGPGRHSGMSSPVHRDSLTPLGSPRRSADESNGFDPGANGGKRSSWSLASAAAAGLGVLGTTLSGQRSPRQSYGGHGAEGSSGSSGSGGGGGGGAGLSSVRVVGQDDSVELSNRTSADDLPASGRALFATDGSLGGHRHASGASTRLANKAQPPLPGNSSSSLNSAAEDFSSADTSVDPLVEQPFRRRDLSHRSPLHSPNLRGQYDADVFTPADQAARNQVNGSPDNTSSLTARALSPPISGAAGPAKGQQSDVAGSISSGSGKKGTDLLIDAPNSPMTDETPVTLGTTKVDA</sequence>
<feature type="region of interest" description="Disordered" evidence="1">
    <location>
        <begin position="355"/>
        <end position="375"/>
    </location>
</feature>
<dbReference type="SMART" id="SM00860">
    <property type="entry name" value="SMI1_KNR4"/>
    <property type="match status" value="1"/>
</dbReference>
<dbReference type="SUPFAM" id="SSF160631">
    <property type="entry name" value="SMI1/KNR4-like"/>
    <property type="match status" value="1"/>
</dbReference>
<feature type="compositionally biased region" description="Gly residues" evidence="1">
    <location>
        <begin position="115"/>
        <end position="131"/>
    </location>
</feature>
<feature type="compositionally biased region" description="Polar residues" evidence="1">
    <location>
        <begin position="133"/>
        <end position="155"/>
    </location>
</feature>
<feature type="region of interest" description="Disordered" evidence="1">
    <location>
        <begin position="427"/>
        <end position="448"/>
    </location>
</feature>
<dbReference type="PANTHER" id="PTHR47432">
    <property type="entry name" value="CELL WALL ASSEMBLY REGULATOR SMI1"/>
    <property type="match status" value="1"/>
</dbReference>
<feature type="region of interest" description="Disordered" evidence="1">
    <location>
        <begin position="815"/>
        <end position="1047"/>
    </location>
</feature>
<keyword evidence="4" id="KW-1185">Reference proteome</keyword>
<dbReference type="GO" id="GO:0003843">
    <property type="term" value="F:1,3-beta-D-glucan synthase activity"/>
    <property type="evidence" value="ECO:0007669"/>
    <property type="project" value="UniProtKB-EC"/>
</dbReference>
<evidence type="ECO:0000313" key="4">
    <source>
        <dbReference type="Proteomes" id="UP001176521"/>
    </source>
</evidence>
<keyword evidence="3" id="KW-0328">Glycosyltransferase</keyword>
<feature type="compositionally biased region" description="Acidic residues" evidence="1">
    <location>
        <begin position="356"/>
        <end position="370"/>
    </location>
</feature>
<feature type="domain" description="Knr4/Smi1-like" evidence="2">
    <location>
        <begin position="186"/>
        <end position="660"/>
    </location>
</feature>
<dbReference type="GO" id="GO:0070880">
    <property type="term" value="P:fungal-type cell wall beta-glucan biosynthetic process"/>
    <property type="evidence" value="ECO:0007669"/>
    <property type="project" value="TreeGrafter"/>
</dbReference>
<dbReference type="InterPro" id="IPR018958">
    <property type="entry name" value="Knr4/Smi1-like_dom"/>
</dbReference>
<dbReference type="EMBL" id="JAPDMQ010000184">
    <property type="protein sequence ID" value="KAK0531507.1"/>
    <property type="molecule type" value="Genomic_DNA"/>
</dbReference>
<feature type="compositionally biased region" description="Polar residues" evidence="1">
    <location>
        <begin position="29"/>
        <end position="48"/>
    </location>
</feature>
<evidence type="ECO:0000256" key="1">
    <source>
        <dbReference type="SAM" id="MobiDB-lite"/>
    </source>
</evidence>
<feature type="compositionally biased region" description="Polar residues" evidence="1">
    <location>
        <begin position="971"/>
        <end position="986"/>
    </location>
</feature>
<feature type="compositionally biased region" description="Low complexity" evidence="1">
    <location>
        <begin position="8"/>
        <end position="28"/>
    </location>
</feature>
<accession>A0AAN6GDU3</accession>
<feature type="compositionally biased region" description="Low complexity" evidence="1">
    <location>
        <begin position="626"/>
        <end position="636"/>
    </location>
</feature>
<dbReference type="InterPro" id="IPR051873">
    <property type="entry name" value="KNR4/SMI1_regulator"/>
</dbReference>
<evidence type="ECO:0000259" key="2">
    <source>
        <dbReference type="SMART" id="SM00860"/>
    </source>
</evidence>
<proteinExistence type="predicted"/>
<organism evidence="3 4">
    <name type="scientific">Tilletia horrida</name>
    <dbReference type="NCBI Taxonomy" id="155126"/>
    <lineage>
        <taxon>Eukaryota</taxon>
        <taxon>Fungi</taxon>
        <taxon>Dikarya</taxon>
        <taxon>Basidiomycota</taxon>
        <taxon>Ustilaginomycotina</taxon>
        <taxon>Exobasidiomycetes</taxon>
        <taxon>Tilletiales</taxon>
        <taxon>Tilletiaceae</taxon>
        <taxon>Tilletia</taxon>
    </lineage>
</organism>
<feature type="region of interest" description="Disordered" evidence="1">
    <location>
        <begin position="1"/>
        <end position="48"/>
    </location>
</feature>
<dbReference type="GO" id="GO:0043332">
    <property type="term" value="C:mating projection tip"/>
    <property type="evidence" value="ECO:0007669"/>
    <property type="project" value="TreeGrafter"/>
</dbReference>
<feature type="compositionally biased region" description="Gly residues" evidence="1">
    <location>
        <begin position="828"/>
        <end position="850"/>
    </location>
</feature>
<comment type="caution">
    <text evidence="3">The sequence shown here is derived from an EMBL/GenBank/DDBJ whole genome shotgun (WGS) entry which is preliminary data.</text>
</comment>
<dbReference type="AlphaFoldDB" id="A0AAN6GDU3"/>
<dbReference type="Proteomes" id="UP001176521">
    <property type="component" value="Unassembled WGS sequence"/>
</dbReference>
<protein>
    <submittedName>
        <fullName evidence="3">Cell wall assembly regulator</fullName>
        <ecNumber evidence="3">2.4.1.34</ecNumber>
    </submittedName>
</protein>
<feature type="compositionally biased region" description="Low complexity" evidence="1">
    <location>
        <begin position="707"/>
        <end position="740"/>
    </location>
</feature>
<dbReference type="PANTHER" id="PTHR47432:SF1">
    <property type="entry name" value="CELL WALL ASSEMBLY REGULATOR SMI1"/>
    <property type="match status" value="1"/>
</dbReference>
<feature type="region of interest" description="Disordered" evidence="1">
    <location>
        <begin position="115"/>
        <end position="155"/>
    </location>
</feature>
<dbReference type="InterPro" id="IPR037883">
    <property type="entry name" value="Knr4/Smi1-like_sf"/>
</dbReference>
<gene>
    <name evidence="3" type="primary">SMI1</name>
    <name evidence="3" type="ORF">OC842_003602</name>
</gene>
<dbReference type="EC" id="2.4.1.34" evidence="3"/>
<reference evidence="3" key="1">
    <citation type="journal article" date="2023" name="PhytoFront">
        <title>Draft Genome Resources of Seven Strains of Tilletia horrida, Causal Agent of Kernel Smut of Rice.</title>
        <authorList>
            <person name="Khanal S."/>
            <person name="Antony Babu S."/>
            <person name="Zhou X.G."/>
        </authorList>
    </citation>
    <scope>NUCLEOTIDE SEQUENCE</scope>
    <source>
        <strain evidence="3">TX3</strain>
    </source>
</reference>
<evidence type="ECO:0000313" key="3">
    <source>
        <dbReference type="EMBL" id="KAK0531507.1"/>
    </source>
</evidence>
<feature type="compositionally biased region" description="Polar residues" evidence="1">
    <location>
        <begin position="589"/>
        <end position="605"/>
    </location>
</feature>
<keyword evidence="3" id="KW-0808">Transferase</keyword>
<feature type="region of interest" description="Disordered" evidence="1">
    <location>
        <begin position="481"/>
        <end position="651"/>
    </location>
</feature>
<feature type="compositionally biased region" description="Low complexity" evidence="1">
    <location>
        <begin position="912"/>
        <end position="926"/>
    </location>
</feature>